<evidence type="ECO:0000256" key="2">
    <source>
        <dbReference type="ARBA" id="ARBA00023015"/>
    </source>
</evidence>
<dbReference type="Pfam" id="PF01614">
    <property type="entry name" value="IclR_C"/>
    <property type="match status" value="1"/>
</dbReference>
<dbReference type="InterPro" id="IPR050707">
    <property type="entry name" value="HTH_MetabolicPath_Reg"/>
</dbReference>
<comment type="function">
    <text evidence="5">May be an activator protein for the gylABX operon.</text>
</comment>
<dbReference type="EMBL" id="BMMK01000002">
    <property type="protein sequence ID" value="GGM36941.1"/>
    <property type="molecule type" value="Genomic_DNA"/>
</dbReference>
<gene>
    <name evidence="9" type="ORF">GCM10012275_05110</name>
</gene>
<dbReference type="FunFam" id="1.10.10.10:FF:000056">
    <property type="entry name" value="IclR family transcriptional regulator"/>
    <property type="match status" value="1"/>
</dbReference>
<dbReference type="GO" id="GO:0003700">
    <property type="term" value="F:DNA-binding transcription factor activity"/>
    <property type="evidence" value="ECO:0007669"/>
    <property type="project" value="TreeGrafter"/>
</dbReference>
<evidence type="ECO:0000256" key="1">
    <source>
        <dbReference type="ARBA" id="ARBA00022798"/>
    </source>
</evidence>
<feature type="domain" description="HTH iclR-type" evidence="7">
    <location>
        <begin position="8"/>
        <end position="69"/>
    </location>
</feature>
<evidence type="ECO:0000256" key="6">
    <source>
        <dbReference type="ARBA" id="ARBA00070406"/>
    </source>
</evidence>
<organism evidence="9 10">
    <name type="scientific">Longimycelium tulufanense</name>
    <dbReference type="NCBI Taxonomy" id="907463"/>
    <lineage>
        <taxon>Bacteria</taxon>
        <taxon>Bacillati</taxon>
        <taxon>Actinomycetota</taxon>
        <taxon>Actinomycetes</taxon>
        <taxon>Pseudonocardiales</taxon>
        <taxon>Pseudonocardiaceae</taxon>
        <taxon>Longimycelium</taxon>
    </lineage>
</organism>
<dbReference type="PROSITE" id="PS51077">
    <property type="entry name" value="HTH_ICLR"/>
    <property type="match status" value="1"/>
</dbReference>
<dbReference type="InterPro" id="IPR036388">
    <property type="entry name" value="WH-like_DNA-bd_sf"/>
</dbReference>
<dbReference type="AlphaFoldDB" id="A0A8J3C923"/>
<dbReference type="InterPro" id="IPR014757">
    <property type="entry name" value="Tscrpt_reg_IclR_C"/>
</dbReference>
<evidence type="ECO:0000256" key="4">
    <source>
        <dbReference type="ARBA" id="ARBA00023163"/>
    </source>
</evidence>
<dbReference type="PANTHER" id="PTHR30136:SF35">
    <property type="entry name" value="HTH-TYPE TRANSCRIPTIONAL REGULATOR RV1719"/>
    <property type="match status" value="1"/>
</dbReference>
<accession>A0A8J3C923</accession>
<keyword evidence="10" id="KW-1185">Reference proteome</keyword>
<dbReference type="InterPro" id="IPR029016">
    <property type="entry name" value="GAF-like_dom_sf"/>
</dbReference>
<keyword evidence="2" id="KW-0805">Transcription regulation</keyword>
<feature type="domain" description="IclR-ED" evidence="8">
    <location>
        <begin position="70"/>
        <end position="247"/>
    </location>
</feature>
<dbReference type="Proteomes" id="UP000637578">
    <property type="component" value="Unassembled WGS sequence"/>
</dbReference>
<dbReference type="SUPFAM" id="SSF46785">
    <property type="entry name" value="Winged helix' DNA-binding domain"/>
    <property type="match status" value="1"/>
</dbReference>
<reference evidence="9" key="1">
    <citation type="journal article" date="2014" name="Int. J. Syst. Evol. Microbiol.">
        <title>Complete genome sequence of Corynebacterium casei LMG S-19264T (=DSM 44701T), isolated from a smear-ripened cheese.</title>
        <authorList>
            <consortium name="US DOE Joint Genome Institute (JGI-PGF)"/>
            <person name="Walter F."/>
            <person name="Albersmeier A."/>
            <person name="Kalinowski J."/>
            <person name="Ruckert C."/>
        </authorList>
    </citation>
    <scope>NUCLEOTIDE SEQUENCE</scope>
    <source>
        <strain evidence="9">CGMCC 4.5737</strain>
    </source>
</reference>
<dbReference type="GO" id="GO:0003677">
    <property type="term" value="F:DNA binding"/>
    <property type="evidence" value="ECO:0007669"/>
    <property type="project" value="UniProtKB-KW"/>
</dbReference>
<keyword evidence="1" id="KW-0319">Glycerol metabolism</keyword>
<evidence type="ECO:0000259" key="8">
    <source>
        <dbReference type="PROSITE" id="PS51078"/>
    </source>
</evidence>
<comment type="caution">
    <text evidence="9">The sequence shown here is derived from an EMBL/GenBank/DDBJ whole genome shotgun (WGS) entry which is preliminary data.</text>
</comment>
<name>A0A8J3C923_9PSEU</name>
<dbReference type="SUPFAM" id="SSF55781">
    <property type="entry name" value="GAF domain-like"/>
    <property type="match status" value="1"/>
</dbReference>
<evidence type="ECO:0000313" key="10">
    <source>
        <dbReference type="Proteomes" id="UP000637578"/>
    </source>
</evidence>
<dbReference type="GO" id="GO:0006071">
    <property type="term" value="P:glycerol metabolic process"/>
    <property type="evidence" value="ECO:0007669"/>
    <property type="project" value="UniProtKB-KW"/>
</dbReference>
<reference evidence="9" key="2">
    <citation type="submission" date="2020-09" db="EMBL/GenBank/DDBJ databases">
        <authorList>
            <person name="Sun Q."/>
            <person name="Zhou Y."/>
        </authorList>
    </citation>
    <scope>NUCLEOTIDE SEQUENCE</scope>
    <source>
        <strain evidence="9">CGMCC 4.5737</strain>
    </source>
</reference>
<dbReference type="Gene3D" id="3.30.450.40">
    <property type="match status" value="1"/>
</dbReference>
<protein>
    <recommendedName>
        <fullName evidence="6">Glycerol operon regulatory protein</fullName>
    </recommendedName>
</protein>
<sequence>MSGSSAPIESASRALRLLRLFTTWRPVRLSEVSVALNLPASTTHRLLVTLQAEGYVLRSSGTRRYFAGPALLELGWLLDDGPLRVAATPHLRRLVEEYGECAQLVALRGTSIEVLEAVDSPRQVRVGRPAGRRLPAHAVSGGKAMLALLPEEVLLRLYPEERLSPGRTRTDLRAELSEVRVRGYGANRSEAEPGIHGVGVAIVDHHGRSRGALVMSAPAARLPTGDFPVVAQALTKAAQEITAELAARET</sequence>
<dbReference type="SMART" id="SM00346">
    <property type="entry name" value="HTH_ICLR"/>
    <property type="match status" value="1"/>
</dbReference>
<proteinExistence type="predicted"/>
<evidence type="ECO:0000259" key="7">
    <source>
        <dbReference type="PROSITE" id="PS51077"/>
    </source>
</evidence>
<dbReference type="PANTHER" id="PTHR30136">
    <property type="entry name" value="HELIX-TURN-HELIX TRANSCRIPTIONAL REGULATOR, ICLR FAMILY"/>
    <property type="match status" value="1"/>
</dbReference>
<evidence type="ECO:0000256" key="3">
    <source>
        <dbReference type="ARBA" id="ARBA00023125"/>
    </source>
</evidence>
<evidence type="ECO:0000256" key="5">
    <source>
        <dbReference type="ARBA" id="ARBA00058938"/>
    </source>
</evidence>
<keyword evidence="3" id="KW-0238">DNA-binding</keyword>
<evidence type="ECO:0000313" key="9">
    <source>
        <dbReference type="EMBL" id="GGM36941.1"/>
    </source>
</evidence>
<dbReference type="Gene3D" id="1.10.10.10">
    <property type="entry name" value="Winged helix-like DNA-binding domain superfamily/Winged helix DNA-binding domain"/>
    <property type="match status" value="1"/>
</dbReference>
<dbReference type="GO" id="GO:0045892">
    <property type="term" value="P:negative regulation of DNA-templated transcription"/>
    <property type="evidence" value="ECO:0007669"/>
    <property type="project" value="TreeGrafter"/>
</dbReference>
<dbReference type="InterPro" id="IPR036390">
    <property type="entry name" value="WH_DNA-bd_sf"/>
</dbReference>
<dbReference type="RefSeq" id="WP_189053465.1">
    <property type="nucleotide sequence ID" value="NZ_BMMK01000002.1"/>
</dbReference>
<dbReference type="PROSITE" id="PS51078">
    <property type="entry name" value="ICLR_ED"/>
    <property type="match status" value="1"/>
</dbReference>
<keyword evidence="4" id="KW-0804">Transcription</keyword>
<dbReference type="Pfam" id="PF09339">
    <property type="entry name" value="HTH_IclR"/>
    <property type="match status" value="1"/>
</dbReference>
<dbReference type="InterPro" id="IPR005471">
    <property type="entry name" value="Tscrpt_reg_IclR_N"/>
</dbReference>